<name>A0A0D3JYS9_EMIH1</name>
<evidence type="ECO:0000259" key="4">
    <source>
        <dbReference type="Pfam" id="PF01336"/>
    </source>
</evidence>
<dbReference type="GeneID" id="17274210"/>
<dbReference type="KEGG" id="ehx:EMIHUDRAFT_55791"/>
<dbReference type="Pfam" id="PF01336">
    <property type="entry name" value="tRNA_anti-codon"/>
    <property type="match status" value="1"/>
</dbReference>
<dbReference type="InterPro" id="IPR040260">
    <property type="entry name" value="RFA2-like"/>
</dbReference>
<dbReference type="Gene3D" id="2.40.50.140">
    <property type="entry name" value="Nucleic acid-binding proteins"/>
    <property type="match status" value="1"/>
</dbReference>
<dbReference type="PANTHER" id="PTHR13989">
    <property type="entry name" value="REPLICATION PROTEIN A-RELATED"/>
    <property type="match status" value="1"/>
</dbReference>
<protein>
    <recommendedName>
        <fullName evidence="4">OB domain-containing protein</fullName>
    </recommendedName>
</protein>
<reference evidence="6" key="1">
    <citation type="journal article" date="2013" name="Nature">
        <title>Pan genome of the phytoplankton Emiliania underpins its global distribution.</title>
        <authorList>
            <person name="Read B.A."/>
            <person name="Kegel J."/>
            <person name="Klute M.J."/>
            <person name="Kuo A."/>
            <person name="Lefebvre S.C."/>
            <person name="Maumus F."/>
            <person name="Mayer C."/>
            <person name="Miller J."/>
            <person name="Monier A."/>
            <person name="Salamov A."/>
            <person name="Young J."/>
            <person name="Aguilar M."/>
            <person name="Claverie J.M."/>
            <person name="Frickenhaus S."/>
            <person name="Gonzalez K."/>
            <person name="Herman E.K."/>
            <person name="Lin Y.C."/>
            <person name="Napier J."/>
            <person name="Ogata H."/>
            <person name="Sarno A.F."/>
            <person name="Shmutz J."/>
            <person name="Schroeder D."/>
            <person name="de Vargas C."/>
            <person name="Verret F."/>
            <person name="von Dassow P."/>
            <person name="Valentin K."/>
            <person name="Van de Peer Y."/>
            <person name="Wheeler G."/>
            <person name="Dacks J.B."/>
            <person name="Delwiche C.F."/>
            <person name="Dyhrman S.T."/>
            <person name="Glockner G."/>
            <person name="John U."/>
            <person name="Richards T."/>
            <person name="Worden A.Z."/>
            <person name="Zhang X."/>
            <person name="Grigoriev I.V."/>
            <person name="Allen A.E."/>
            <person name="Bidle K."/>
            <person name="Borodovsky M."/>
            <person name="Bowler C."/>
            <person name="Brownlee C."/>
            <person name="Cock J.M."/>
            <person name="Elias M."/>
            <person name="Gladyshev V.N."/>
            <person name="Groth M."/>
            <person name="Guda C."/>
            <person name="Hadaegh A."/>
            <person name="Iglesias-Rodriguez M.D."/>
            <person name="Jenkins J."/>
            <person name="Jones B.M."/>
            <person name="Lawson T."/>
            <person name="Leese F."/>
            <person name="Lindquist E."/>
            <person name="Lobanov A."/>
            <person name="Lomsadze A."/>
            <person name="Malik S.B."/>
            <person name="Marsh M.E."/>
            <person name="Mackinder L."/>
            <person name="Mock T."/>
            <person name="Mueller-Roeber B."/>
            <person name="Pagarete A."/>
            <person name="Parker M."/>
            <person name="Probert I."/>
            <person name="Quesneville H."/>
            <person name="Raines C."/>
            <person name="Rensing S.A."/>
            <person name="Riano-Pachon D.M."/>
            <person name="Richier S."/>
            <person name="Rokitta S."/>
            <person name="Shiraiwa Y."/>
            <person name="Soanes D.M."/>
            <person name="van der Giezen M."/>
            <person name="Wahlund T.M."/>
            <person name="Williams B."/>
            <person name="Wilson W."/>
            <person name="Wolfe G."/>
            <person name="Wurch L.L."/>
        </authorList>
    </citation>
    <scope>NUCLEOTIDE SEQUENCE</scope>
</reference>
<evidence type="ECO:0000313" key="5">
    <source>
        <dbReference type="EnsemblProtists" id="EOD28664"/>
    </source>
</evidence>
<dbReference type="GO" id="GO:0003697">
    <property type="term" value="F:single-stranded DNA binding"/>
    <property type="evidence" value="ECO:0007669"/>
    <property type="project" value="TreeGrafter"/>
</dbReference>
<evidence type="ECO:0000256" key="2">
    <source>
        <dbReference type="ARBA" id="ARBA00023125"/>
    </source>
</evidence>
<organism evidence="5 6">
    <name type="scientific">Emiliania huxleyi (strain CCMP1516)</name>
    <dbReference type="NCBI Taxonomy" id="280463"/>
    <lineage>
        <taxon>Eukaryota</taxon>
        <taxon>Haptista</taxon>
        <taxon>Haptophyta</taxon>
        <taxon>Prymnesiophyceae</taxon>
        <taxon>Isochrysidales</taxon>
        <taxon>Noelaerhabdaceae</taxon>
        <taxon>Emiliania</taxon>
    </lineage>
</organism>
<reference evidence="5" key="2">
    <citation type="submission" date="2024-10" db="UniProtKB">
        <authorList>
            <consortium name="EnsemblProtists"/>
        </authorList>
    </citation>
    <scope>IDENTIFICATION</scope>
</reference>
<keyword evidence="2" id="KW-0238">DNA-binding</keyword>
<dbReference type="Proteomes" id="UP000013827">
    <property type="component" value="Unassembled WGS sequence"/>
</dbReference>
<keyword evidence="6" id="KW-1185">Reference proteome</keyword>
<feature type="domain" description="OB" evidence="4">
    <location>
        <begin position="41"/>
        <end position="117"/>
    </location>
</feature>
<dbReference type="InterPro" id="IPR004365">
    <property type="entry name" value="NA-bd_OB_tRNA"/>
</dbReference>
<dbReference type="KEGG" id="ehx:EMIHUDRAFT_55833"/>
<dbReference type="EnsemblProtists" id="EOD35475">
    <property type="protein sequence ID" value="EOD35475"/>
    <property type="gene ID" value="EMIHUDRAFT_55833"/>
</dbReference>
<dbReference type="RefSeq" id="XP_005781093.1">
    <property type="nucleotide sequence ID" value="XM_005781036.1"/>
</dbReference>
<dbReference type="InterPro" id="IPR012340">
    <property type="entry name" value="NA-bd_OB-fold"/>
</dbReference>
<keyword evidence="3" id="KW-0539">Nucleus</keyword>
<evidence type="ECO:0000256" key="3">
    <source>
        <dbReference type="ARBA" id="ARBA00023242"/>
    </source>
</evidence>
<dbReference type="GO" id="GO:0006260">
    <property type="term" value="P:DNA replication"/>
    <property type="evidence" value="ECO:0007669"/>
    <property type="project" value="TreeGrafter"/>
</dbReference>
<dbReference type="eggNOG" id="KOG3108">
    <property type="taxonomic scope" value="Eukaryota"/>
</dbReference>
<dbReference type="EnsemblProtists" id="EOD28664">
    <property type="protein sequence ID" value="EOD28664"/>
    <property type="gene ID" value="EMIHUDRAFT_55791"/>
</dbReference>
<dbReference type="PaxDb" id="2903-EOD28664"/>
<dbReference type="GO" id="GO:0000724">
    <property type="term" value="P:double-strand break repair via homologous recombination"/>
    <property type="evidence" value="ECO:0007669"/>
    <property type="project" value="TreeGrafter"/>
</dbReference>
<dbReference type="AlphaFoldDB" id="A0A0D3JYS9"/>
<dbReference type="PANTHER" id="PTHR13989:SF16">
    <property type="entry name" value="REPLICATION PROTEIN A2"/>
    <property type="match status" value="1"/>
</dbReference>
<dbReference type="SUPFAM" id="SSF50249">
    <property type="entry name" value="Nucleic acid-binding proteins"/>
    <property type="match status" value="1"/>
</dbReference>
<proteinExistence type="predicted"/>
<comment type="subcellular location">
    <subcellularLocation>
        <location evidence="1">Nucleus</location>
    </subcellularLocation>
</comment>
<dbReference type="GO" id="GO:0000781">
    <property type="term" value="C:chromosome, telomeric region"/>
    <property type="evidence" value="ECO:0007669"/>
    <property type="project" value="TreeGrafter"/>
</dbReference>
<dbReference type="CDD" id="cd04478">
    <property type="entry name" value="RPA2_DBD_D"/>
    <property type="match status" value="1"/>
</dbReference>
<dbReference type="GO" id="GO:0006289">
    <property type="term" value="P:nucleotide-excision repair"/>
    <property type="evidence" value="ECO:0007669"/>
    <property type="project" value="TreeGrafter"/>
</dbReference>
<dbReference type="GO" id="GO:0035861">
    <property type="term" value="C:site of double-strand break"/>
    <property type="evidence" value="ECO:0007669"/>
    <property type="project" value="TreeGrafter"/>
</dbReference>
<evidence type="ECO:0000313" key="6">
    <source>
        <dbReference type="Proteomes" id="UP000013827"/>
    </source>
</evidence>
<dbReference type="STRING" id="2903.R1F600"/>
<dbReference type="HOGENOM" id="CLU_1954483_0_0_1"/>
<dbReference type="GO" id="GO:0005662">
    <property type="term" value="C:DNA replication factor A complex"/>
    <property type="evidence" value="ECO:0007669"/>
    <property type="project" value="TreeGrafter"/>
</dbReference>
<dbReference type="GeneID" id="17280745"/>
<sequence length="129" mass="14695">AKNAKEKQSLLPVTIKQLKNAPSAASGEQNFTVDGHELHQVTIVGLIMTAEEQNTNLQYTIDDGTDDIIVKMVDQESEELMVQRRAEWREGKVVRVVGQLRMFNNSRSIVAYNIQPLADFNEYTFHFIE</sequence>
<evidence type="ECO:0000256" key="1">
    <source>
        <dbReference type="ARBA" id="ARBA00004123"/>
    </source>
</evidence>
<dbReference type="RefSeq" id="XP_005787904.1">
    <property type="nucleotide sequence ID" value="XM_005787847.1"/>
</dbReference>
<accession>A0A0D3JYS9</accession>